<keyword evidence="3" id="KW-1185">Reference proteome</keyword>
<dbReference type="Pfam" id="PF07734">
    <property type="entry name" value="FBA_1"/>
    <property type="match status" value="1"/>
</dbReference>
<dbReference type="EMBL" id="JAZDWU010000001">
    <property type="protein sequence ID" value="KAL0016368.1"/>
    <property type="molecule type" value="Genomic_DNA"/>
</dbReference>
<dbReference type="Gene3D" id="1.20.1280.50">
    <property type="match status" value="1"/>
</dbReference>
<dbReference type="SUPFAM" id="SSF81383">
    <property type="entry name" value="F-box domain"/>
    <property type="match status" value="1"/>
</dbReference>
<organism evidence="2 3">
    <name type="scientific">Lithocarpus litseifolius</name>
    <dbReference type="NCBI Taxonomy" id="425828"/>
    <lineage>
        <taxon>Eukaryota</taxon>
        <taxon>Viridiplantae</taxon>
        <taxon>Streptophyta</taxon>
        <taxon>Embryophyta</taxon>
        <taxon>Tracheophyta</taxon>
        <taxon>Spermatophyta</taxon>
        <taxon>Magnoliopsida</taxon>
        <taxon>eudicotyledons</taxon>
        <taxon>Gunneridae</taxon>
        <taxon>Pentapetalae</taxon>
        <taxon>rosids</taxon>
        <taxon>fabids</taxon>
        <taxon>Fagales</taxon>
        <taxon>Fagaceae</taxon>
        <taxon>Lithocarpus</taxon>
    </lineage>
</organism>
<feature type="domain" description="F-box" evidence="1">
    <location>
        <begin position="4"/>
        <end position="45"/>
    </location>
</feature>
<dbReference type="Pfam" id="PF00646">
    <property type="entry name" value="F-box"/>
    <property type="match status" value="1"/>
</dbReference>
<sequence>MVITCDDLLPDILSHLPIKSLFRFKCVSQRFNKIISDPKLLGKNQIRAFQSVHGFFHFSYRSPQNIRYLSLHPQHHPVNNSGRPIYSNQILDSCSGLLLLNLVNDFSLYNPRIKKHRYILKPINWSPSPKQNIGLAYDSSASISNNICKLVFVYKSVKRYRVPGVEEYEFKIFSPNANAWRVVDMALECISEVVILVLHDYLDENSWGHVMIEINSWPRRREFSPIFFNEELIVLQSQGVVKEIHLYNMRLKEWKKIGVILDSEDGVHEYIPFIPCLAWLDSAPLNNNFLEENYSNCRFEHFWPESFLKFH</sequence>
<dbReference type="InterPro" id="IPR001810">
    <property type="entry name" value="F-box_dom"/>
</dbReference>
<protein>
    <recommendedName>
        <fullName evidence="1">F-box domain-containing protein</fullName>
    </recommendedName>
</protein>
<dbReference type="InterPro" id="IPR050796">
    <property type="entry name" value="SCF_F-box_component"/>
</dbReference>
<dbReference type="AlphaFoldDB" id="A0AAW2E098"/>
<dbReference type="PANTHER" id="PTHR31672">
    <property type="entry name" value="BNACNNG10540D PROTEIN"/>
    <property type="match status" value="1"/>
</dbReference>
<proteinExistence type="predicted"/>
<dbReference type="Proteomes" id="UP001459277">
    <property type="component" value="Unassembled WGS sequence"/>
</dbReference>
<accession>A0AAW2E098</accession>
<dbReference type="PANTHER" id="PTHR31672:SF13">
    <property type="entry name" value="F-BOX PROTEIN CPR30-LIKE"/>
    <property type="match status" value="1"/>
</dbReference>
<reference evidence="2 3" key="1">
    <citation type="submission" date="2024-01" db="EMBL/GenBank/DDBJ databases">
        <title>A telomere-to-telomere, gap-free genome of sweet tea (Lithocarpus litseifolius).</title>
        <authorList>
            <person name="Zhou J."/>
        </authorList>
    </citation>
    <scope>NUCLEOTIDE SEQUENCE [LARGE SCALE GENOMIC DNA]</scope>
    <source>
        <strain evidence="2">Zhou-2022a</strain>
        <tissue evidence="2">Leaf</tissue>
    </source>
</reference>
<dbReference type="SMART" id="SM00256">
    <property type="entry name" value="FBOX"/>
    <property type="match status" value="1"/>
</dbReference>
<comment type="caution">
    <text evidence="2">The sequence shown here is derived from an EMBL/GenBank/DDBJ whole genome shotgun (WGS) entry which is preliminary data.</text>
</comment>
<name>A0AAW2E098_9ROSI</name>
<evidence type="ECO:0000259" key="1">
    <source>
        <dbReference type="SMART" id="SM00256"/>
    </source>
</evidence>
<gene>
    <name evidence="2" type="ORF">SO802_003437</name>
</gene>
<dbReference type="InterPro" id="IPR006527">
    <property type="entry name" value="F-box-assoc_dom_typ1"/>
</dbReference>
<dbReference type="InterPro" id="IPR036047">
    <property type="entry name" value="F-box-like_dom_sf"/>
</dbReference>
<evidence type="ECO:0000313" key="2">
    <source>
        <dbReference type="EMBL" id="KAL0016368.1"/>
    </source>
</evidence>
<evidence type="ECO:0000313" key="3">
    <source>
        <dbReference type="Proteomes" id="UP001459277"/>
    </source>
</evidence>